<dbReference type="Proteomes" id="UP000268093">
    <property type="component" value="Unassembled WGS sequence"/>
</dbReference>
<accession>A0A433D092</accession>
<organism evidence="2 3">
    <name type="scientific">Jimgerdemannia flammicorona</name>
    <dbReference type="NCBI Taxonomy" id="994334"/>
    <lineage>
        <taxon>Eukaryota</taxon>
        <taxon>Fungi</taxon>
        <taxon>Fungi incertae sedis</taxon>
        <taxon>Mucoromycota</taxon>
        <taxon>Mucoromycotina</taxon>
        <taxon>Endogonomycetes</taxon>
        <taxon>Endogonales</taxon>
        <taxon>Endogonaceae</taxon>
        <taxon>Jimgerdemannia</taxon>
    </lineage>
</organism>
<protein>
    <submittedName>
        <fullName evidence="2">Uncharacterized protein</fullName>
    </submittedName>
</protein>
<reference evidence="2 3" key="1">
    <citation type="journal article" date="2018" name="New Phytol.">
        <title>Phylogenomics of Endogonaceae and evolution of mycorrhizas within Mucoromycota.</title>
        <authorList>
            <person name="Chang Y."/>
            <person name="Desiro A."/>
            <person name="Na H."/>
            <person name="Sandor L."/>
            <person name="Lipzen A."/>
            <person name="Clum A."/>
            <person name="Barry K."/>
            <person name="Grigoriev I.V."/>
            <person name="Martin F.M."/>
            <person name="Stajich J.E."/>
            <person name="Smith M.E."/>
            <person name="Bonito G."/>
            <person name="Spatafora J.W."/>
        </authorList>
    </citation>
    <scope>NUCLEOTIDE SEQUENCE [LARGE SCALE GENOMIC DNA]</scope>
    <source>
        <strain evidence="2 3">GMNB39</strain>
    </source>
</reference>
<keyword evidence="3" id="KW-1185">Reference proteome</keyword>
<dbReference type="AlphaFoldDB" id="A0A433D092"/>
<gene>
    <name evidence="2" type="ORF">BC936DRAFT_149709</name>
</gene>
<dbReference type="EMBL" id="RBNI01009256">
    <property type="protein sequence ID" value="RUP44252.1"/>
    <property type="molecule type" value="Genomic_DNA"/>
</dbReference>
<sequence>MLNLEHQFALHLSHCPQVRPVGALAQGSHSIITPPSPEPSSHPLLPSPAVGRDPDYQHLRHQYWRGLRASSQRCCVAMTHRVLNNTAGRDWISVPVFFNPTADARIPDGCVPNEVLAQAHINVVSDVKEHQLLQDPVYGVSAFNGLASHAYVFERWYAVSEDEEVRRGTFG</sequence>
<feature type="region of interest" description="Disordered" evidence="1">
    <location>
        <begin position="27"/>
        <end position="48"/>
    </location>
</feature>
<name>A0A433D092_9FUNG</name>
<proteinExistence type="predicted"/>
<evidence type="ECO:0000313" key="3">
    <source>
        <dbReference type="Proteomes" id="UP000268093"/>
    </source>
</evidence>
<evidence type="ECO:0000256" key="1">
    <source>
        <dbReference type="SAM" id="MobiDB-lite"/>
    </source>
</evidence>
<comment type="caution">
    <text evidence="2">The sequence shown here is derived from an EMBL/GenBank/DDBJ whole genome shotgun (WGS) entry which is preliminary data.</text>
</comment>
<evidence type="ECO:0000313" key="2">
    <source>
        <dbReference type="EMBL" id="RUP44252.1"/>
    </source>
</evidence>